<comment type="subcellular location">
    <subcellularLocation>
        <location evidence="15">Virion</location>
    </subcellularLocation>
    <subcellularLocation>
        <location evidence="15">Host nucleus</location>
    </subcellularLocation>
</comment>
<dbReference type="GO" id="GO:0046718">
    <property type="term" value="P:symbiont entry into host cell"/>
    <property type="evidence" value="ECO:0007669"/>
    <property type="project" value="UniProtKB-KW"/>
</dbReference>
<dbReference type="GO" id="GO:0003677">
    <property type="term" value="F:DNA binding"/>
    <property type="evidence" value="ECO:0007669"/>
    <property type="project" value="UniProtKB-UniRule"/>
</dbReference>
<keyword evidence="17" id="KW-1185">Reference proteome</keyword>
<dbReference type="GO" id="GO:0019028">
    <property type="term" value="C:viral capsid"/>
    <property type="evidence" value="ECO:0007669"/>
    <property type="project" value="UniProtKB-UniRule"/>
</dbReference>
<name>X2DBW4_9PAPI</name>
<evidence type="ECO:0000256" key="6">
    <source>
        <dbReference type="ARBA" id="ARBA00022812"/>
    </source>
</evidence>
<comment type="PTM">
    <text evidence="15">Highly phosphorylated.</text>
</comment>
<evidence type="ECO:0000256" key="15">
    <source>
        <dbReference type="HAMAP-Rule" id="MF_04003"/>
    </source>
</evidence>
<comment type="similarity">
    <text evidence="15">Belongs to the papillomaviridae L2 protein family.</text>
</comment>
<keyword evidence="4 15" id="KW-1048">Host nucleus</keyword>
<organism evidence="16 17">
    <name type="scientific">Rupicapra rupicapra papillomavirus 1</name>
    <dbReference type="NCBI Taxonomy" id="1163708"/>
    <lineage>
        <taxon>Viruses</taxon>
        <taxon>Monodnaviria</taxon>
        <taxon>Shotokuvirae</taxon>
        <taxon>Cossaviricota</taxon>
        <taxon>Papovaviricetes</taxon>
        <taxon>Zurhausenvirales</taxon>
        <taxon>Papillomaviridae</taxon>
        <taxon>Firstpapillomavirinae</taxon>
        <taxon>Dyokappapapillomavirus</taxon>
        <taxon>Dyokappapapillomavirus 2</taxon>
    </lineage>
</organism>
<evidence type="ECO:0000256" key="10">
    <source>
        <dbReference type="ARBA" id="ARBA00023046"/>
    </source>
</evidence>
<evidence type="ECO:0000256" key="4">
    <source>
        <dbReference type="ARBA" id="ARBA00022562"/>
    </source>
</evidence>
<dbReference type="HAMAP" id="MF_04003">
    <property type="entry name" value="PPV_L2"/>
    <property type="match status" value="1"/>
</dbReference>
<keyword evidence="8 15" id="KW-0426">Late protein</keyword>
<comment type="function">
    <text evidence="15">Minor protein of the capsid that localizes along the inner surface of the virion, within the central cavities beneath the L1 pentamers. Plays a role in capsid stabilization through interaction with the major capsid protein L1. Once the virion enters the host cell, L2 escorts the genomic DNA into the nucleus by promoting escape from the endosomal compartments and traffic through the host Golgi network. Mechanistically, the C-terminus of L2 possesses a cell-penetrating peptide that protudes from the host endosome, interacts with host cytoplasmic retromer cargo and thereby mediates the capsid delivery to the host trans-Golgi network. Plays a role through its interaction with host dynein in the intracellular microtubule-dependent transport of viral capsid toward the nucleus. Mediates the viral genome import into the nucleus through binding to host importins. Once within the nucleus, L2 localizes viral genomes to host PML bodies in order to activate early gene expression for establishment of infection. Later on, promotes late gene expression by interacting with the viral E2 protein and by inhibiting its transcriptional activation functions. During virion assembly, encapsidates the genome by direct interaction with the viral DNA.</text>
</comment>
<accession>X2DBW4</accession>
<dbReference type="EMBL" id="KC876045">
    <property type="protein sequence ID" value="AHL46428.1"/>
    <property type="molecule type" value="Genomic_DNA"/>
</dbReference>
<reference evidence="16 17" key="1">
    <citation type="journal article" date="2014" name="Vet. Microbiol.">
        <title>A novel papillomavirus isolated from a nasal neoplasia in an Italian free-ranging chamois (Rupicapra r. rupicapra).</title>
        <authorList>
            <person name="Mengual-Chulia B."/>
            <person name="Domenis L."/>
            <person name="Robetto S."/>
            <person name="Bravo I.G."/>
        </authorList>
    </citation>
    <scope>NUCLEOTIDE SEQUENCE [LARGE SCALE GENOMIC DNA]</scope>
</reference>
<dbReference type="OrthoDB" id="8047at10239"/>
<dbReference type="Proteomes" id="UP000136617">
    <property type="component" value="Segment"/>
</dbReference>
<keyword evidence="5 15" id="KW-0945">Host-virus interaction</keyword>
<dbReference type="GO" id="GO:0005198">
    <property type="term" value="F:structural molecule activity"/>
    <property type="evidence" value="ECO:0007669"/>
    <property type="project" value="UniProtKB-UniRule"/>
</dbReference>
<dbReference type="GO" id="GO:0075732">
    <property type="term" value="P:viral penetration into host nucleus"/>
    <property type="evidence" value="ECO:0007669"/>
    <property type="project" value="UniProtKB-KW"/>
</dbReference>
<evidence type="ECO:0000256" key="5">
    <source>
        <dbReference type="ARBA" id="ARBA00022581"/>
    </source>
</evidence>
<evidence type="ECO:0000256" key="12">
    <source>
        <dbReference type="ARBA" id="ARBA00023125"/>
    </source>
</evidence>
<evidence type="ECO:0000256" key="14">
    <source>
        <dbReference type="ARBA" id="ARBA00023296"/>
    </source>
</evidence>
<keyword evidence="3 15" id="KW-0167">Capsid protein</keyword>
<keyword evidence="7 15" id="KW-0946">Virion</keyword>
<keyword evidence="1 15" id="KW-1163">Viral penetration into host nucleus</keyword>
<dbReference type="InterPro" id="IPR000784">
    <property type="entry name" value="Late_L2"/>
</dbReference>
<evidence type="ECO:0000256" key="9">
    <source>
        <dbReference type="ARBA" id="ARBA00022952"/>
    </source>
</evidence>
<evidence type="ECO:0000313" key="17">
    <source>
        <dbReference type="Proteomes" id="UP000136617"/>
    </source>
</evidence>
<evidence type="ECO:0000256" key="8">
    <source>
        <dbReference type="ARBA" id="ARBA00022921"/>
    </source>
</evidence>
<sequence length="497" mass="52668">MAPLRRRKRDTAENIYRHCKPWGTCPPDVINKVEGTTIADRILQYGSGLTYFGGLGIGTGTGAGGRLGYLPLGNRPAGRPAIPFGPVKPPVGPAETIPAIVDAGIVDATADSIVPLIDDVGGLPVEVDSGASDLGPTVTSGPTVPGSTDVSLVPPTRDVTVSESTHRNPVFEDSFDMSQGVVTSRAVSIDHTVPTGTFVGATTGTAEGAEAIELHSFVGQFEGDAEGRFNETVVDSSGLQSSTPKTGVQSTNRFKGPKVSVYNRRYQQVQVQNKVFLSHPEDLVVHGGDVRPVDTSLDFDVDLEDLVPAPESDFQSLRYLSRPYYSQGREGRVRVSRIGQESSVQTRSGLVFGPQKHYFTDVSSITSPPSDLGVSSSSDTIVGVHSTIAGGEEIELQSLYSESELLDAPENVGEDLQLVLGGTRRRPPPTLPIPRASWPGPIGEVIVDFGGPSIAGDSVPPTDSPVSPPWVVDGDGGSGYWIDPSLLTNKKRKKHFH</sequence>
<comment type="caution">
    <text evidence="15">Lacks conserved residue(s) required for the propagation of feature annotation.</text>
</comment>
<keyword evidence="10" id="KW-1039">Host endosome</keyword>
<dbReference type="GO" id="GO:0042025">
    <property type="term" value="C:host cell nucleus"/>
    <property type="evidence" value="ECO:0007669"/>
    <property type="project" value="UniProtKB-SubCell"/>
</dbReference>
<keyword evidence="11 15" id="KW-1176">Cytoplasmic inwards viral transport</keyword>
<dbReference type="GO" id="GO:0043657">
    <property type="term" value="C:host cell"/>
    <property type="evidence" value="ECO:0007669"/>
    <property type="project" value="GOC"/>
</dbReference>
<evidence type="ECO:0000256" key="2">
    <source>
        <dbReference type="ARBA" id="ARBA00022553"/>
    </source>
</evidence>
<proteinExistence type="inferred from homology"/>
<dbReference type="KEGG" id="vg:18983205"/>
<keyword evidence="12 15" id="KW-0238">DNA-binding</keyword>
<gene>
    <name evidence="15" type="primary">L2</name>
</gene>
<evidence type="ECO:0000256" key="11">
    <source>
        <dbReference type="ARBA" id="ARBA00023120"/>
    </source>
</evidence>
<comment type="subunit">
    <text evidence="15">Interacts with major capsid protein L1. Interacts with E2; this interaction inhibits E2 transcriptional activity but not the DNA replication function E2. Interacts with host HSPA8; this interaction is required for L2 nuclear translocation. Interacts with host importins KPNB2 and KPNB3. Forms a complex with importin alpha2-beta1 heterodimers via interaction with the importin alpha2 adapter. Interacts with host DYNLT1; this interaction is essential for virus intracellular transport during entry. Interacts (via C-terminus) with host retromer subunits VPS35 AND VPS29.</text>
</comment>
<evidence type="ECO:0000256" key="13">
    <source>
        <dbReference type="ARBA" id="ARBA00023157"/>
    </source>
</evidence>
<dbReference type="RefSeq" id="YP_009022082.1">
    <property type="nucleotide sequence ID" value="NC_023895.1"/>
</dbReference>
<feature type="disulfide bond" evidence="15">
    <location>
        <begin position="19"/>
        <end position="25"/>
    </location>
</feature>
<keyword evidence="13 15" id="KW-1015">Disulfide bond</keyword>
<evidence type="ECO:0000256" key="3">
    <source>
        <dbReference type="ARBA" id="ARBA00022561"/>
    </source>
</evidence>
<keyword evidence="6" id="KW-1040">Host Golgi apparatus</keyword>
<evidence type="ECO:0000256" key="7">
    <source>
        <dbReference type="ARBA" id="ARBA00022844"/>
    </source>
</evidence>
<evidence type="ECO:0000313" key="16">
    <source>
        <dbReference type="EMBL" id="AHL46428.1"/>
    </source>
</evidence>
<keyword evidence="2 15" id="KW-0597">Phosphoprotein</keyword>
<dbReference type="GO" id="GO:0075521">
    <property type="term" value="P:microtubule-dependent intracellular transport of viral material towards nucleus"/>
    <property type="evidence" value="ECO:0007669"/>
    <property type="project" value="UniProtKB-UniRule"/>
</dbReference>
<keyword evidence="9 15" id="KW-1177">Microtubular inwards viral transport</keyword>
<protein>
    <recommendedName>
        <fullName evidence="15">Minor capsid protein L2</fullName>
    </recommendedName>
</protein>
<evidence type="ECO:0000256" key="1">
    <source>
        <dbReference type="ARBA" id="ARBA00022524"/>
    </source>
</evidence>
<keyword evidence="14 15" id="KW-1160">Virus entry into host cell</keyword>
<dbReference type="Pfam" id="PF00513">
    <property type="entry name" value="Late_protein_L2"/>
    <property type="match status" value="1"/>
</dbReference>